<evidence type="ECO:0000256" key="1">
    <source>
        <dbReference type="ARBA" id="ARBA00004162"/>
    </source>
</evidence>
<dbReference type="RefSeq" id="WP_061948184.1">
    <property type="nucleotide sequence ID" value="NZ_LTAO01000012.1"/>
</dbReference>
<keyword evidence="2" id="KW-0132">Cell division</keyword>
<dbReference type="GO" id="GO:0005940">
    <property type="term" value="C:septin ring"/>
    <property type="evidence" value="ECO:0007669"/>
    <property type="project" value="InterPro"/>
</dbReference>
<keyword evidence="7" id="KW-0717">Septation</keyword>
<evidence type="ECO:0000256" key="10">
    <source>
        <dbReference type="SAM" id="MobiDB-lite"/>
    </source>
</evidence>
<comment type="caution">
    <text evidence="12">The sequence shown here is derived from an EMBL/GenBank/DDBJ whole genome shotgun (WGS) entry which is preliminary data.</text>
</comment>
<evidence type="ECO:0000256" key="6">
    <source>
        <dbReference type="ARBA" id="ARBA00023136"/>
    </source>
</evidence>
<feature type="region of interest" description="Disordered" evidence="10">
    <location>
        <begin position="739"/>
        <end position="818"/>
    </location>
</feature>
<gene>
    <name evidence="12" type="ORF">AZF04_03215</name>
</gene>
<keyword evidence="3 11" id="KW-0812">Transmembrane</keyword>
<name>A0A161QN79_9BACI</name>
<feature type="coiled-coil region" evidence="9">
    <location>
        <begin position="458"/>
        <end position="539"/>
    </location>
</feature>
<evidence type="ECO:0000256" key="3">
    <source>
        <dbReference type="ARBA" id="ARBA00022692"/>
    </source>
</evidence>
<dbReference type="GO" id="GO:0000921">
    <property type="term" value="P:septin ring assembly"/>
    <property type="evidence" value="ECO:0007669"/>
    <property type="project" value="InterPro"/>
</dbReference>
<accession>A0A161QN79</accession>
<reference evidence="12" key="1">
    <citation type="submission" date="2016-02" db="EMBL/GenBank/DDBJ databases">
        <title>Genome sequence of Bacillus trypoxylicola KCTC 13244(T).</title>
        <authorList>
            <person name="Jeong H."/>
            <person name="Park S.-H."/>
            <person name="Choi S.-K."/>
        </authorList>
    </citation>
    <scope>NUCLEOTIDE SEQUENCE [LARGE SCALE GENOMIC DNA]</scope>
    <source>
        <strain evidence="12">KCTC 13244</strain>
    </source>
</reference>
<feature type="compositionally biased region" description="Basic and acidic residues" evidence="10">
    <location>
        <begin position="739"/>
        <end position="749"/>
    </location>
</feature>
<dbReference type="SUPFAM" id="SSF57997">
    <property type="entry name" value="Tropomyosin"/>
    <property type="match status" value="1"/>
</dbReference>
<organism evidence="12 13">
    <name type="scientific">Alkalihalobacillus trypoxylicola</name>
    <dbReference type="NCBI Taxonomy" id="519424"/>
    <lineage>
        <taxon>Bacteria</taxon>
        <taxon>Bacillati</taxon>
        <taxon>Bacillota</taxon>
        <taxon>Bacilli</taxon>
        <taxon>Bacillales</taxon>
        <taxon>Bacillaceae</taxon>
        <taxon>Alkalihalobacillus</taxon>
    </lineage>
</organism>
<evidence type="ECO:0000256" key="9">
    <source>
        <dbReference type="SAM" id="Coils"/>
    </source>
</evidence>
<feature type="coiled-coil region" evidence="9">
    <location>
        <begin position="288"/>
        <end position="336"/>
    </location>
</feature>
<evidence type="ECO:0000256" key="2">
    <source>
        <dbReference type="ARBA" id="ARBA00022618"/>
    </source>
</evidence>
<evidence type="ECO:0008006" key="14">
    <source>
        <dbReference type="Google" id="ProtNLM"/>
    </source>
</evidence>
<feature type="transmembrane region" description="Helical" evidence="11">
    <location>
        <begin position="178"/>
        <end position="196"/>
    </location>
</feature>
<feature type="compositionally biased region" description="Gly residues" evidence="10">
    <location>
        <begin position="765"/>
        <end position="775"/>
    </location>
</feature>
<keyword evidence="6 11" id="KW-0472">Membrane</keyword>
<proteinExistence type="predicted"/>
<dbReference type="Pfam" id="PF06160">
    <property type="entry name" value="EzrA"/>
    <property type="match status" value="1"/>
</dbReference>
<evidence type="ECO:0000256" key="4">
    <source>
        <dbReference type="ARBA" id="ARBA00022989"/>
    </source>
</evidence>
<feature type="coiled-coil region" evidence="9">
    <location>
        <begin position="629"/>
        <end position="656"/>
    </location>
</feature>
<evidence type="ECO:0000313" key="12">
    <source>
        <dbReference type="EMBL" id="KYG31803.1"/>
    </source>
</evidence>
<protein>
    <recommendedName>
        <fullName evidence="14">TPM domain-containing protein</fullName>
    </recommendedName>
</protein>
<evidence type="ECO:0000256" key="5">
    <source>
        <dbReference type="ARBA" id="ARBA00023054"/>
    </source>
</evidence>
<dbReference type="AlphaFoldDB" id="A0A161QN79"/>
<keyword evidence="5 9" id="KW-0175">Coiled coil</keyword>
<evidence type="ECO:0000256" key="7">
    <source>
        <dbReference type="ARBA" id="ARBA00023210"/>
    </source>
</evidence>
<dbReference type="Proteomes" id="UP000075806">
    <property type="component" value="Unassembled WGS sequence"/>
</dbReference>
<keyword evidence="13" id="KW-1185">Reference proteome</keyword>
<dbReference type="STRING" id="519424.AZF04_03215"/>
<dbReference type="EMBL" id="LTAO01000012">
    <property type="protein sequence ID" value="KYG31803.1"/>
    <property type="molecule type" value="Genomic_DNA"/>
</dbReference>
<dbReference type="GO" id="GO:0000917">
    <property type="term" value="P:division septum assembly"/>
    <property type="evidence" value="ECO:0007669"/>
    <property type="project" value="UniProtKB-KW"/>
</dbReference>
<comment type="subcellular location">
    <subcellularLocation>
        <location evidence="1">Cell membrane</location>
        <topology evidence="1">Single-pass membrane protein</topology>
    </subcellularLocation>
</comment>
<evidence type="ECO:0000256" key="8">
    <source>
        <dbReference type="ARBA" id="ARBA00023306"/>
    </source>
</evidence>
<dbReference type="InterPro" id="IPR010379">
    <property type="entry name" value="EzrA"/>
</dbReference>
<feature type="compositionally biased region" description="Gly residues" evidence="10">
    <location>
        <begin position="783"/>
        <end position="808"/>
    </location>
</feature>
<feature type="compositionally biased region" description="Basic residues" evidence="10">
    <location>
        <begin position="809"/>
        <end position="818"/>
    </location>
</feature>
<keyword evidence="4 11" id="KW-1133">Transmembrane helix</keyword>
<sequence>MNRRGFILTFFIILISFCIPFYAEAALEISDDGQFFTSTEINNLESDFRNSDFDYFLQTVEAVEGDSIEQQAESLYEQLDVDAVILMSQEGEIYLSSWEGSTIDQVINQLSNSYDPYEALLDDTFIEYAKDGEFALGIETLVNEIENAALNSSGVNQSNQSDSGTSVTSSSSISAFDVILSLSIVAVFIAIVMVIFRIRSKKKIEKEIDDLKKRQQKLLSKVLNPYNKVSERLKLAKGDTEKSLNVLSQDFFDILQGAKDREQALTRLGIPKKYIELIKETEPIQEQTQLAEQRLPQLEQQMKEFFEKELIITKNIKEAMAEMDDLQKEFKQFTNSRNESYPVLEERILVLTERIQSAKSKESGFDFIGAEKILNTTLKPLEELKQDFFYLKQMVTEVKRISEQIKEHQNHLFNKTNQEKLNHLKNILTRYYTEAQAILEKMNEAITLGDVFKIKSDHDGIQEQLEQATETVEKWIEARDFSLQQVKNLNKEKETFNEQSSSLQQELNKLQSHYHDDHRLDLEDYLMTMKQNIDQLETQLPAIQLLLDEVDPNYLEIAKHLKPLVSNLEDSERFKEMIRNRFDELEGRKRSLLKSTSELKRKTNALLEKARSEALNIQTEALTTIVRDCKSLEQDMESTDKHLVKAENKLAEMNEGFQRINRIVEGALKEKRDAMREWQSVSRSYRDAQSQFGLLSSNSYQNKYLSNEQQVKRLLSKGDYRGAIAQMALISQLTQTMRTDHQRRLDEQRRRHSQNYTFRNNSGSSGFGSRGGGSSFGSKGNTSRGGGSSFGSRGGSSRGGGSSFGSRGGRSRGGGKRF</sequence>
<dbReference type="Gene3D" id="3.10.310.50">
    <property type="match status" value="1"/>
</dbReference>
<evidence type="ECO:0000313" key="13">
    <source>
        <dbReference type="Proteomes" id="UP000075806"/>
    </source>
</evidence>
<evidence type="ECO:0000256" key="11">
    <source>
        <dbReference type="SAM" id="Phobius"/>
    </source>
</evidence>
<dbReference type="GO" id="GO:0005886">
    <property type="term" value="C:plasma membrane"/>
    <property type="evidence" value="ECO:0007669"/>
    <property type="project" value="UniProtKB-SubCell"/>
</dbReference>
<keyword evidence="8" id="KW-0131">Cell cycle</keyword>